<evidence type="ECO:0000256" key="4">
    <source>
        <dbReference type="SAM" id="Coils"/>
    </source>
</evidence>
<proteinExistence type="predicted"/>
<dbReference type="SMART" id="SM00382">
    <property type="entry name" value="AAA"/>
    <property type="match status" value="2"/>
</dbReference>
<dbReference type="GO" id="GO:0016887">
    <property type="term" value="F:ATP hydrolysis activity"/>
    <property type="evidence" value="ECO:0007669"/>
    <property type="project" value="InterPro"/>
</dbReference>
<evidence type="ECO:0000313" key="7">
    <source>
        <dbReference type="Proteomes" id="UP000564496"/>
    </source>
</evidence>
<feature type="domain" description="ABC transporter" evidence="5">
    <location>
        <begin position="354"/>
        <end position="568"/>
    </location>
</feature>
<dbReference type="Proteomes" id="UP000564496">
    <property type="component" value="Unassembled WGS sequence"/>
</dbReference>
<dbReference type="AlphaFoldDB" id="A0A7Z0DKF3"/>
<dbReference type="InterPro" id="IPR003439">
    <property type="entry name" value="ABC_transporter-like_ATP-bd"/>
</dbReference>
<dbReference type="InterPro" id="IPR003593">
    <property type="entry name" value="AAA+_ATPase"/>
</dbReference>
<keyword evidence="7" id="KW-1185">Reference proteome</keyword>
<keyword evidence="4" id="KW-0175">Coiled coil</keyword>
<keyword evidence="2" id="KW-0547">Nucleotide-binding</keyword>
<dbReference type="PANTHER" id="PTHR19211">
    <property type="entry name" value="ATP-BINDING TRANSPORT PROTEIN-RELATED"/>
    <property type="match status" value="1"/>
</dbReference>
<dbReference type="InterPro" id="IPR050611">
    <property type="entry name" value="ABCF"/>
</dbReference>
<comment type="caution">
    <text evidence="6">The sequence shown here is derived from an EMBL/GenBank/DDBJ whole genome shotgun (WGS) entry which is preliminary data.</text>
</comment>
<dbReference type="InterPro" id="IPR017871">
    <property type="entry name" value="ABC_transporter-like_CS"/>
</dbReference>
<evidence type="ECO:0000256" key="1">
    <source>
        <dbReference type="ARBA" id="ARBA00022737"/>
    </source>
</evidence>
<dbReference type="Pfam" id="PF00005">
    <property type="entry name" value="ABC_tran"/>
    <property type="match status" value="2"/>
</dbReference>
<dbReference type="EMBL" id="JACBZR010000001">
    <property type="protein sequence ID" value="NYI76962.1"/>
    <property type="molecule type" value="Genomic_DNA"/>
</dbReference>
<feature type="coiled-coil region" evidence="4">
    <location>
        <begin position="100"/>
        <end position="127"/>
    </location>
</feature>
<dbReference type="PROSITE" id="PS50893">
    <property type="entry name" value="ABC_TRANSPORTER_2"/>
    <property type="match status" value="2"/>
</dbReference>
<dbReference type="InterPro" id="IPR027417">
    <property type="entry name" value="P-loop_NTPase"/>
</dbReference>
<keyword evidence="1" id="KW-0677">Repeat</keyword>
<keyword evidence="3 6" id="KW-0067">ATP-binding</keyword>
<evidence type="ECO:0000256" key="3">
    <source>
        <dbReference type="ARBA" id="ARBA00022840"/>
    </source>
</evidence>
<evidence type="ECO:0000313" key="6">
    <source>
        <dbReference type="EMBL" id="NYI76962.1"/>
    </source>
</evidence>
<sequence length="568" mass="61551">MFPSASITSTVRSHRICELRSATVRFAERVVLDRVDLVVGATDRLAVIGDNGAGKSTLLDLLAGVVAPVAGETRVVLPGGIAHASQAPRFPAGATVHDAVDLLLADLRALESRIQQCSERLSVAEAHEQPAFLEELGDLIDRFEARDGYGVDQRVDAALDQLGLGGIDRHRPVAGLSGGERARLALAVALSSNAELLLLDEPTNDLDDSALTWVEERLAAHRGALVVVTHDRVFLERFADDIVQVRDGGLRRYGNGYAGFLVARATERRRQAERHEQWRAELARNEALVEANAFRLEAIPRKLELDGFGHGAFRARSRDHGAMGRIRMAKERVARLRAEPVAPPPEPLRLSAGLQSEDPPPEGHYLALHDVRRDEGARLRIAGWTLSPGDRWLVTGPNGAGKTTLLRLLAGEIAPDTGVVERSPGVRVSWLRQEVAVPPAGSVVAVFARTLGIHGDDAAERLRRFGLLREEDLRCQVRALSVGQRRRLDLAMALADPGGVLLLDEPTNHLDPELVDQLEDALDDHPGAVVTVTHDRHWIRRASASRRVRVCGGAAEVVTPADPGGGVD</sequence>
<feature type="domain" description="ABC transporter" evidence="5">
    <location>
        <begin position="11"/>
        <end position="272"/>
    </location>
</feature>
<dbReference type="FunFam" id="3.40.50.300:FF:000011">
    <property type="entry name" value="Putative ABC transporter ATP-binding component"/>
    <property type="match status" value="1"/>
</dbReference>
<evidence type="ECO:0000259" key="5">
    <source>
        <dbReference type="PROSITE" id="PS50893"/>
    </source>
</evidence>
<dbReference type="GO" id="GO:0005524">
    <property type="term" value="F:ATP binding"/>
    <property type="evidence" value="ECO:0007669"/>
    <property type="project" value="UniProtKB-KW"/>
</dbReference>
<dbReference type="PANTHER" id="PTHR19211:SF14">
    <property type="entry name" value="ATP-BINDING CASSETTE SUB-FAMILY F MEMBER 1"/>
    <property type="match status" value="1"/>
</dbReference>
<dbReference type="CDD" id="cd03221">
    <property type="entry name" value="ABCF_EF-3"/>
    <property type="match status" value="1"/>
</dbReference>
<dbReference type="Gene3D" id="3.40.50.300">
    <property type="entry name" value="P-loop containing nucleotide triphosphate hydrolases"/>
    <property type="match status" value="2"/>
</dbReference>
<gene>
    <name evidence="6" type="ORF">BJ988_001610</name>
</gene>
<protein>
    <submittedName>
        <fullName evidence="6">Macrolide transport system ATP-binding/permease protein</fullName>
    </submittedName>
</protein>
<reference evidence="6 7" key="1">
    <citation type="submission" date="2020-07" db="EMBL/GenBank/DDBJ databases">
        <title>Sequencing the genomes of 1000 actinobacteria strains.</title>
        <authorList>
            <person name="Klenk H.-P."/>
        </authorList>
    </citation>
    <scope>NUCLEOTIDE SEQUENCE [LARGE SCALE GENOMIC DNA]</scope>
    <source>
        <strain evidence="6 7">DSM 26487</strain>
    </source>
</reference>
<name>A0A7Z0DKF3_9ACTN</name>
<organism evidence="6 7">
    <name type="scientific">Nocardioides panzhihuensis</name>
    <dbReference type="NCBI Taxonomy" id="860243"/>
    <lineage>
        <taxon>Bacteria</taxon>
        <taxon>Bacillati</taxon>
        <taxon>Actinomycetota</taxon>
        <taxon>Actinomycetes</taxon>
        <taxon>Propionibacteriales</taxon>
        <taxon>Nocardioidaceae</taxon>
        <taxon>Nocardioides</taxon>
    </lineage>
</organism>
<dbReference type="PROSITE" id="PS00211">
    <property type="entry name" value="ABC_TRANSPORTER_1"/>
    <property type="match status" value="2"/>
</dbReference>
<evidence type="ECO:0000256" key="2">
    <source>
        <dbReference type="ARBA" id="ARBA00022741"/>
    </source>
</evidence>
<accession>A0A7Z0DKF3</accession>
<dbReference type="SUPFAM" id="SSF52540">
    <property type="entry name" value="P-loop containing nucleoside triphosphate hydrolases"/>
    <property type="match status" value="2"/>
</dbReference>